<name>A0ABU5N2Y7_9MICO</name>
<dbReference type="RefSeq" id="WP_194423164.1">
    <property type="nucleotide sequence ID" value="NZ_BAAAPT010000001.1"/>
</dbReference>
<proteinExistence type="inferred from homology"/>
<dbReference type="EMBL" id="JAWJYN010000001">
    <property type="protein sequence ID" value="MDZ8160442.1"/>
    <property type="molecule type" value="Genomic_DNA"/>
</dbReference>
<protein>
    <submittedName>
        <fullName evidence="4">Linear amide C-N hydrolase</fullName>
    </submittedName>
</protein>
<comment type="similarity">
    <text evidence="1">Belongs to the peptidase C59 family.</text>
</comment>
<gene>
    <name evidence="4" type="ORF">R2Q92_01230</name>
</gene>
<keyword evidence="5" id="KW-1185">Reference proteome</keyword>
<dbReference type="InterPro" id="IPR029132">
    <property type="entry name" value="CBAH/NAAA_C"/>
</dbReference>
<dbReference type="SUPFAM" id="SSF56235">
    <property type="entry name" value="N-terminal nucleophile aminohydrolases (Ntn hydrolases)"/>
    <property type="match status" value="1"/>
</dbReference>
<dbReference type="Gene3D" id="3.60.60.10">
    <property type="entry name" value="Penicillin V Acylase, Chain A"/>
    <property type="match status" value="1"/>
</dbReference>
<evidence type="ECO:0000259" key="3">
    <source>
        <dbReference type="Pfam" id="PF02275"/>
    </source>
</evidence>
<feature type="domain" description="Choloylglycine hydrolase/NAAA C-terminal" evidence="3">
    <location>
        <begin position="2"/>
        <end position="279"/>
    </location>
</feature>
<evidence type="ECO:0000256" key="1">
    <source>
        <dbReference type="ARBA" id="ARBA00006625"/>
    </source>
</evidence>
<evidence type="ECO:0000256" key="2">
    <source>
        <dbReference type="ARBA" id="ARBA00022801"/>
    </source>
</evidence>
<keyword evidence="2 4" id="KW-0378">Hydrolase</keyword>
<dbReference type="PANTHER" id="PTHR35527">
    <property type="entry name" value="CHOLOYLGLYCINE HYDROLASE"/>
    <property type="match status" value="1"/>
</dbReference>
<evidence type="ECO:0000313" key="4">
    <source>
        <dbReference type="EMBL" id="MDZ8160442.1"/>
    </source>
</evidence>
<comment type="caution">
    <text evidence="4">The sequence shown here is derived from an EMBL/GenBank/DDBJ whole genome shotgun (WGS) entry which is preliminary data.</text>
</comment>
<dbReference type="GO" id="GO:0016787">
    <property type="term" value="F:hydrolase activity"/>
    <property type="evidence" value="ECO:0007669"/>
    <property type="project" value="UniProtKB-KW"/>
</dbReference>
<reference evidence="4 5" key="1">
    <citation type="submission" date="2023-10" db="EMBL/GenBank/DDBJ databases">
        <title>Microbacterium xanthum sp. nov., isolated from seaweed.</title>
        <authorList>
            <person name="Lee S.D."/>
        </authorList>
    </citation>
    <scope>NUCLEOTIDE SEQUENCE [LARGE SCALE GENOMIC DNA]</scope>
    <source>
        <strain evidence="4 5">KCTC 19124</strain>
    </source>
</reference>
<accession>A0ABU5N2Y7</accession>
<evidence type="ECO:0000313" key="5">
    <source>
        <dbReference type="Proteomes" id="UP001291912"/>
    </source>
</evidence>
<dbReference type="Proteomes" id="UP001291912">
    <property type="component" value="Unassembled WGS sequence"/>
</dbReference>
<organism evidence="4 5">
    <name type="scientific">Microbacterium aquimaris</name>
    <dbReference type="NCBI Taxonomy" id="459816"/>
    <lineage>
        <taxon>Bacteria</taxon>
        <taxon>Bacillati</taxon>
        <taxon>Actinomycetota</taxon>
        <taxon>Actinomycetes</taxon>
        <taxon>Micrococcales</taxon>
        <taxon>Microbacteriaceae</taxon>
        <taxon>Microbacterium</taxon>
    </lineage>
</organism>
<dbReference type="InterPro" id="IPR052193">
    <property type="entry name" value="Peptidase_C59"/>
</dbReference>
<sequence length="370" mass="39704">MCTSLQYTDLSGLPYFGRTLELDVDEPWVLAYVPAGMPFESQAPENDPVTFTGKHGFIAVTAPDRMPTKEQPLTPNDLKVIEGLNTEGVTFSLLAYPSAGGPGEAAAKTLAAIQAWDLGAWVLSQFSTVGEVKEALKTQEVYLTRIALVGDAVFPFHLVVHDKTGASIVIEWQEGVEHVYDNPTGVMTNGPTFPWHLTNLSNWTHLTNVDHSSATFGSLKVRQPDSGIATAALPGSGTSVDRFIRAVFYSNFVEKVESDKAALTLARIMDNFDRPRGASTSPPAAEGGEGVKFQGIGADSGPPTEYTVWTNMADLNGGKFYFRSYDAFNWTSFDLKKIAETATGPCVILTPKLDPMGGDATDALLAASAA</sequence>
<dbReference type="InterPro" id="IPR029055">
    <property type="entry name" value="Ntn_hydrolases_N"/>
</dbReference>
<dbReference type="Pfam" id="PF02275">
    <property type="entry name" value="CBAH"/>
    <property type="match status" value="1"/>
</dbReference>
<dbReference type="PANTHER" id="PTHR35527:SF2">
    <property type="entry name" value="HYDROLASE"/>
    <property type="match status" value="1"/>
</dbReference>